<dbReference type="EMBL" id="PVWK01000016">
    <property type="protein sequence ID" value="PSB33907.1"/>
    <property type="molecule type" value="Genomic_DNA"/>
</dbReference>
<evidence type="ECO:0000313" key="1">
    <source>
        <dbReference type="EMBL" id="PSB33907.1"/>
    </source>
</evidence>
<reference evidence="1 2" key="2">
    <citation type="submission" date="2018-03" db="EMBL/GenBank/DDBJ databases">
        <title>The ancient ancestry and fast evolution of plastids.</title>
        <authorList>
            <person name="Moore K.R."/>
            <person name="Magnabosco C."/>
            <person name="Momper L."/>
            <person name="Gold D.A."/>
            <person name="Bosak T."/>
            <person name="Fournier G.P."/>
        </authorList>
    </citation>
    <scope>NUCLEOTIDE SEQUENCE [LARGE SCALE GENOMIC DNA]</scope>
    <source>
        <strain evidence="1 2">ULC18</strain>
    </source>
</reference>
<organism evidence="1 2">
    <name type="scientific">Stenomitos frigidus ULC18</name>
    <dbReference type="NCBI Taxonomy" id="2107698"/>
    <lineage>
        <taxon>Bacteria</taxon>
        <taxon>Bacillati</taxon>
        <taxon>Cyanobacteriota</taxon>
        <taxon>Cyanophyceae</taxon>
        <taxon>Leptolyngbyales</taxon>
        <taxon>Leptolyngbyaceae</taxon>
        <taxon>Stenomitos</taxon>
    </lineage>
</organism>
<dbReference type="AlphaFoldDB" id="A0A2T1EMD8"/>
<proteinExistence type="predicted"/>
<reference evidence="2" key="1">
    <citation type="submission" date="2018-02" db="EMBL/GenBank/DDBJ databases">
        <authorList>
            <person name="Moore K."/>
            <person name="Momper L."/>
        </authorList>
    </citation>
    <scope>NUCLEOTIDE SEQUENCE [LARGE SCALE GENOMIC DNA]</scope>
    <source>
        <strain evidence="2">ULC18</strain>
    </source>
</reference>
<dbReference type="Proteomes" id="UP000239576">
    <property type="component" value="Unassembled WGS sequence"/>
</dbReference>
<comment type="caution">
    <text evidence="1">The sequence shown here is derived from an EMBL/GenBank/DDBJ whole genome shotgun (WGS) entry which is preliminary data.</text>
</comment>
<keyword evidence="2" id="KW-1185">Reference proteome</keyword>
<gene>
    <name evidence="1" type="ORF">C7B82_03315</name>
</gene>
<evidence type="ECO:0000313" key="2">
    <source>
        <dbReference type="Proteomes" id="UP000239576"/>
    </source>
</evidence>
<sequence>MLVFESYQGLVKRGQPSDGCNVLWSGRFALAAFGHPNDMAYSILRFGKLKSAGQIKASQGHCTRTRETPNAGFLDAKVRKATCPCEERR</sequence>
<name>A0A2T1EMD8_9CYAN</name>
<accession>A0A2T1EMD8</accession>
<protein>
    <submittedName>
        <fullName evidence="1">Uncharacterized protein</fullName>
    </submittedName>
</protein>